<evidence type="ECO:0000256" key="1">
    <source>
        <dbReference type="SAM" id="Phobius"/>
    </source>
</evidence>
<dbReference type="EMBL" id="MIQH01000001">
    <property type="protein sequence ID" value="OIR25750.1"/>
    <property type="molecule type" value="Genomic_DNA"/>
</dbReference>
<keyword evidence="1" id="KW-0472">Membrane</keyword>
<dbReference type="EMBL" id="CAESAQ020000021">
    <property type="protein sequence ID" value="CAB5495715.1"/>
    <property type="molecule type" value="Genomic_DNA"/>
</dbReference>
<keyword evidence="1" id="KW-1133">Transmembrane helix</keyword>
<protein>
    <submittedName>
        <fullName evidence="3">Uncharacterized protein</fullName>
    </submittedName>
</protein>
<reference evidence="3" key="2">
    <citation type="journal article" date="2017" name="Stand. Genomic Sci.">
        <title>Genome sequence of the sulfur-oxidizing Bathymodiolus thermophilus gill endosymbiont.</title>
        <authorList>
            <person name="Ponnudurai R."/>
            <person name="Sayavedra L."/>
            <person name="Kleiner M."/>
            <person name="Heiden S.E."/>
            <person name="Thurmer A."/>
            <person name="Felbeck H."/>
            <person name="Schluter R."/>
            <person name="Sievert S.M."/>
            <person name="Daniel R."/>
            <person name="Schweder T."/>
            <person name="Markert S."/>
        </authorList>
    </citation>
    <scope>NUCLEOTIDE SEQUENCE</scope>
    <source>
        <strain evidence="3">BAT/CrabSpa'14</strain>
    </source>
</reference>
<comment type="caution">
    <text evidence="3">The sequence shown here is derived from an EMBL/GenBank/DDBJ whole genome shotgun (WGS) entry which is preliminary data.</text>
</comment>
<dbReference type="RefSeq" id="WP_071563184.1">
    <property type="nucleotide sequence ID" value="NZ_CAESAQ020000021.1"/>
</dbReference>
<gene>
    <name evidence="3" type="ORF">BGC33_15360</name>
    <name evidence="2" type="ORF">THERMOS_349</name>
</gene>
<organism evidence="3 4">
    <name type="scientific">Bathymodiolus thermophilus thioautotrophic gill symbiont</name>
    <dbReference type="NCBI Taxonomy" id="2360"/>
    <lineage>
        <taxon>Bacteria</taxon>
        <taxon>Pseudomonadati</taxon>
        <taxon>Pseudomonadota</taxon>
        <taxon>Gammaproteobacteria</taxon>
        <taxon>sulfur-oxidizing symbionts</taxon>
    </lineage>
</organism>
<sequence>MTFNVSNEFKRSAILIIVNIGIIFAIYSVFSKKFYEINLPYLEQKFNNEKAFIGDLQQQLSNLKGVLTVNKANLTKQMLIFKTIVSAFDDVKIVAFDTNSKGFVYAISGNTKSIVLLSYKVNRAIVNHAIRAQIQKLLVKNGSSVLKVQIFGVNND</sequence>
<evidence type="ECO:0000313" key="5">
    <source>
        <dbReference type="Proteomes" id="UP000643672"/>
    </source>
</evidence>
<dbReference type="Proteomes" id="UP000182798">
    <property type="component" value="Unassembled WGS sequence"/>
</dbReference>
<evidence type="ECO:0000313" key="2">
    <source>
        <dbReference type="EMBL" id="CAB5495715.1"/>
    </source>
</evidence>
<reference evidence="4" key="1">
    <citation type="submission" date="2016-09" db="EMBL/GenBank/DDBJ databases">
        <title>Genome Sequence of Bathymodiolus thermophilus sulfur-oxidizing gill endosymbiont.</title>
        <authorList>
            <person name="Ponnudurai R."/>
            <person name="Kleiner M."/>
            <person name="Sayavedra L."/>
            <person name="Thuermer A."/>
            <person name="Felbeck H."/>
            <person name="Schlueter R."/>
            <person name="Schweder T."/>
            <person name="Markert S."/>
        </authorList>
    </citation>
    <scope>NUCLEOTIDE SEQUENCE [LARGE SCALE GENOMIC DNA]</scope>
    <source>
        <strain evidence="4">BAT/CrabSpa'14</strain>
    </source>
</reference>
<evidence type="ECO:0000313" key="4">
    <source>
        <dbReference type="Proteomes" id="UP000182798"/>
    </source>
</evidence>
<proteinExistence type="predicted"/>
<name>A0A1J5UA60_9GAMM</name>
<dbReference type="Proteomes" id="UP000643672">
    <property type="component" value="Unassembled WGS sequence"/>
</dbReference>
<reference evidence="2 5" key="3">
    <citation type="submission" date="2020-05" db="EMBL/GenBank/DDBJ databases">
        <authorList>
            <person name="Petersen J."/>
            <person name="Sayavedra L."/>
        </authorList>
    </citation>
    <scope>NUCLEOTIDE SEQUENCE [LARGE SCALE GENOMIC DNA]</scope>
    <source>
        <strain evidence="2">B thermophilus SOXS</strain>
    </source>
</reference>
<keyword evidence="5" id="KW-1185">Reference proteome</keyword>
<feature type="transmembrane region" description="Helical" evidence="1">
    <location>
        <begin position="12"/>
        <end position="30"/>
    </location>
</feature>
<dbReference type="OrthoDB" id="9814577at2"/>
<keyword evidence="1" id="KW-0812">Transmembrane</keyword>
<evidence type="ECO:0000313" key="3">
    <source>
        <dbReference type="EMBL" id="OIR25750.1"/>
    </source>
</evidence>
<dbReference type="AlphaFoldDB" id="A0A1J5UA60"/>
<accession>A0A1J5UA60</accession>